<dbReference type="EMBL" id="JAPFFF010000051">
    <property type="protein sequence ID" value="KAK8839455.1"/>
    <property type="molecule type" value="Genomic_DNA"/>
</dbReference>
<evidence type="ECO:0000313" key="3">
    <source>
        <dbReference type="EMBL" id="KAK8839455.1"/>
    </source>
</evidence>
<feature type="transmembrane region" description="Helical" evidence="1">
    <location>
        <begin position="127"/>
        <end position="145"/>
    </location>
</feature>
<evidence type="ECO:0000259" key="2">
    <source>
        <dbReference type="Pfam" id="PF10277"/>
    </source>
</evidence>
<dbReference type="Proteomes" id="UP001470230">
    <property type="component" value="Unassembled WGS sequence"/>
</dbReference>
<keyword evidence="1" id="KW-0812">Transmembrane</keyword>
<feature type="transmembrane region" description="Helical" evidence="1">
    <location>
        <begin position="190"/>
        <end position="211"/>
    </location>
</feature>
<feature type="transmembrane region" description="Helical" evidence="1">
    <location>
        <begin position="100"/>
        <end position="121"/>
    </location>
</feature>
<accession>A0ABR2GZX3</accession>
<name>A0ABR2GZX3_9EUKA</name>
<sequence>MNNKNELTITIPKWINIYSIASIFPTLSVFSCWGVYYGLGHNDSILRTISETVNPFPENRIFPVTMCMECIFLAIVMWIRNSTTEAYCNFKNIKMNKRLFCMKLCLPLMVYGLSVLSLLTLIDHAPLHLSAALIFFSFSAVYLFLCDSTGKSLGWQIGTFSKITTFCVPFVLVLQNIAMGLSLQNENGTWRSIGALLQYLMCICIFLKIFLFQFEVPKVTITNGVNTKPQ</sequence>
<evidence type="ECO:0000313" key="4">
    <source>
        <dbReference type="Proteomes" id="UP001470230"/>
    </source>
</evidence>
<dbReference type="PROSITE" id="PS51257">
    <property type="entry name" value="PROKAR_LIPOPROTEIN"/>
    <property type="match status" value="1"/>
</dbReference>
<reference evidence="3 4" key="1">
    <citation type="submission" date="2024-04" db="EMBL/GenBank/DDBJ databases">
        <title>Tritrichomonas musculus Genome.</title>
        <authorList>
            <person name="Alves-Ferreira E."/>
            <person name="Grigg M."/>
            <person name="Lorenzi H."/>
            <person name="Galac M."/>
        </authorList>
    </citation>
    <scope>NUCLEOTIDE SEQUENCE [LARGE SCALE GENOMIC DNA]</scope>
    <source>
        <strain evidence="3 4">EAF2021</strain>
    </source>
</reference>
<comment type="caution">
    <text evidence="3">The sequence shown here is derived from an EMBL/GenBank/DDBJ whole genome shotgun (WGS) entry which is preliminary data.</text>
</comment>
<evidence type="ECO:0000256" key="1">
    <source>
        <dbReference type="SAM" id="Phobius"/>
    </source>
</evidence>
<feature type="transmembrane region" description="Helical" evidence="1">
    <location>
        <begin position="20"/>
        <end position="40"/>
    </location>
</feature>
<feature type="transmembrane region" description="Helical" evidence="1">
    <location>
        <begin position="157"/>
        <end position="178"/>
    </location>
</feature>
<keyword evidence="1" id="KW-0472">Membrane</keyword>
<protein>
    <recommendedName>
        <fullName evidence="2">CWH43-like N-terminal domain-containing protein</fullName>
    </recommendedName>
</protein>
<gene>
    <name evidence="3" type="ORF">M9Y10_031809</name>
</gene>
<keyword evidence="1" id="KW-1133">Transmembrane helix</keyword>
<feature type="domain" description="CWH43-like N-terminal" evidence="2">
    <location>
        <begin position="17"/>
        <end position="217"/>
    </location>
</feature>
<feature type="transmembrane region" description="Helical" evidence="1">
    <location>
        <begin position="60"/>
        <end position="79"/>
    </location>
</feature>
<proteinExistence type="predicted"/>
<dbReference type="Pfam" id="PF10277">
    <property type="entry name" value="Frag1"/>
    <property type="match status" value="1"/>
</dbReference>
<dbReference type="InterPro" id="IPR019402">
    <property type="entry name" value="CWH43_N"/>
</dbReference>
<organism evidence="3 4">
    <name type="scientific">Tritrichomonas musculus</name>
    <dbReference type="NCBI Taxonomy" id="1915356"/>
    <lineage>
        <taxon>Eukaryota</taxon>
        <taxon>Metamonada</taxon>
        <taxon>Parabasalia</taxon>
        <taxon>Tritrichomonadida</taxon>
        <taxon>Tritrichomonadidae</taxon>
        <taxon>Tritrichomonas</taxon>
    </lineage>
</organism>
<keyword evidence="4" id="KW-1185">Reference proteome</keyword>